<dbReference type="Proteomes" id="UP000028045">
    <property type="component" value="Unassembled WGS sequence"/>
</dbReference>
<sequence length="538" mass="59965">MSSIAPNPNTKPSRKRARRPAAKGSLLDLMHQHAGLSLFVRPICWTDMHTQLLGARFHKLPACSEPVPPNIPGSPPSRGHMRPSKTIITLSEALTDLCLPGNTRPLFSSRGVQTILRTLWPQAFSRSQLLPEMHLFFGDHVYRDVVRAQIMWDYPSTTPCSSYPSFQSVSTRPADSFNPSQGASSLPSTSLEHLPMLCYLGKEQLAAARNSLFRVASGPASSNEPVRRLQQLRSKMLMPSDSDEDPHLVAMFLAMAQRHFYAAPPPSSRRNSQWSPGNKRPPCPNFRDVKLKILTHEKETADFIVYTGYVSARFLERFHDPRKVPAGEEGPESLGINIEYTRVPIWPILGLRERLGKAMGEEIVGGFDPDQIETWEEDGEARVGEKRSRAALAEVFNNSFEEGSEDEDVLHGKLGPTTSRRVNLAVTFGGPSWVRLEEAQTVRAIARLFSPEDVAAPELFGWRVDVGQSFIYVSLLEGLILILGERWPLLKGVQYERKSVCGQLSQVVTNQLIQADHADKGPGLTRKIFHHSLWSQGG</sequence>
<keyword evidence="3" id="KW-1185">Reference proteome</keyword>
<evidence type="ECO:0000313" key="3">
    <source>
        <dbReference type="Proteomes" id="UP000028045"/>
    </source>
</evidence>
<dbReference type="AlphaFoldDB" id="A0A084AWQ6"/>
<dbReference type="OrthoDB" id="5236816at2759"/>
<feature type="region of interest" description="Disordered" evidence="1">
    <location>
        <begin position="264"/>
        <end position="283"/>
    </location>
</feature>
<accession>A0A084AWQ6</accession>
<name>A0A084AWQ6_STACB</name>
<organism evidence="2 3">
    <name type="scientific">Stachybotrys chartarum (strain CBS 109288 / IBT 7711)</name>
    <name type="common">Toxic black mold</name>
    <name type="synonym">Stilbospora chartarum</name>
    <dbReference type="NCBI Taxonomy" id="1280523"/>
    <lineage>
        <taxon>Eukaryota</taxon>
        <taxon>Fungi</taxon>
        <taxon>Dikarya</taxon>
        <taxon>Ascomycota</taxon>
        <taxon>Pezizomycotina</taxon>
        <taxon>Sordariomycetes</taxon>
        <taxon>Hypocreomycetidae</taxon>
        <taxon>Hypocreales</taxon>
        <taxon>Stachybotryaceae</taxon>
        <taxon>Stachybotrys</taxon>
    </lineage>
</organism>
<dbReference type="EMBL" id="KL648516">
    <property type="protein sequence ID" value="KEY69735.1"/>
    <property type="molecule type" value="Genomic_DNA"/>
</dbReference>
<feature type="compositionally biased region" description="Basic residues" evidence="1">
    <location>
        <begin position="12"/>
        <end position="21"/>
    </location>
</feature>
<protein>
    <submittedName>
        <fullName evidence="2">Uncharacterized protein</fullName>
    </submittedName>
</protein>
<evidence type="ECO:0000313" key="2">
    <source>
        <dbReference type="EMBL" id="KEY69735.1"/>
    </source>
</evidence>
<feature type="region of interest" description="Disordered" evidence="1">
    <location>
        <begin position="1"/>
        <end position="22"/>
    </location>
</feature>
<reference evidence="2 3" key="1">
    <citation type="journal article" date="2014" name="BMC Genomics">
        <title>Comparative genome sequencing reveals chemotype-specific gene clusters in the toxigenic black mold Stachybotrys.</title>
        <authorList>
            <person name="Semeiks J."/>
            <person name="Borek D."/>
            <person name="Otwinowski Z."/>
            <person name="Grishin N.V."/>
        </authorList>
    </citation>
    <scope>NUCLEOTIDE SEQUENCE [LARGE SCALE GENOMIC DNA]</scope>
    <source>
        <strain evidence="3">CBS 109288 / IBT 7711</strain>
    </source>
</reference>
<proteinExistence type="predicted"/>
<dbReference type="HOGENOM" id="CLU_037039_1_0_1"/>
<feature type="compositionally biased region" description="Polar residues" evidence="1">
    <location>
        <begin position="1"/>
        <end position="10"/>
    </location>
</feature>
<evidence type="ECO:0000256" key="1">
    <source>
        <dbReference type="SAM" id="MobiDB-lite"/>
    </source>
</evidence>
<gene>
    <name evidence="2" type="ORF">S7711_03216</name>
</gene>